<gene>
    <name evidence="2" type="primary">vp19</name>
    <name evidence="7" type="ORF">EHC69_29580</name>
    <name evidence="6" type="ORF">I7278_26685</name>
    <name evidence="4" type="ORF">pVA1051</name>
</gene>
<reference evidence="4" key="3">
    <citation type="submission" date="2014-12" db="EMBL/GenBank/DDBJ databases">
        <authorList>
            <person name="Lee C.-T."/>
            <person name="Chen I.-T."/>
            <person name="Yang Y.-T."/>
            <person name="Chen C.-Y."/>
            <person name="Lo C.-F."/>
        </authorList>
    </citation>
    <scope>NUCLEOTIDE SEQUENCE</scope>
    <source>
        <strain evidence="4">3HP</strain>
        <plasmid evidence="4">pVA1</plasmid>
    </source>
</reference>
<proteinExistence type="predicted"/>
<evidence type="ECO:0000313" key="7">
    <source>
        <dbReference type="EMBL" id="QHH13410.1"/>
    </source>
</evidence>
<organism evidence="5">
    <name type="scientific">Vibrio parahaemolyticus</name>
    <dbReference type="NCBI Taxonomy" id="670"/>
    <lineage>
        <taxon>Bacteria</taxon>
        <taxon>Pseudomonadati</taxon>
        <taxon>Pseudomonadota</taxon>
        <taxon>Gammaproteobacteria</taxon>
        <taxon>Vibrionales</taxon>
        <taxon>Vibrionaceae</taxon>
        <taxon>Vibrio</taxon>
    </lineage>
</organism>
<geneLocation type="plasmid" evidence="8">
    <name>pvpsd2016-5</name>
</geneLocation>
<geneLocation type="plasmid" evidence="7">
    <name>pVPSD2016-5</name>
</geneLocation>
<evidence type="ECO:0000313" key="6">
    <source>
        <dbReference type="EMBL" id="HAS6680348.1"/>
    </source>
</evidence>
<dbReference type="EMBL" id="DACQKT010000046">
    <property type="protein sequence ID" value="HAS6680348.1"/>
    <property type="molecule type" value="Genomic_DNA"/>
</dbReference>
<evidence type="ECO:0000313" key="5">
    <source>
        <dbReference type="EMBL" id="BAQ19296.1"/>
    </source>
</evidence>
<dbReference type="EMBL" id="KM035408">
    <property type="protein sequence ID" value="AII01180.1"/>
    <property type="molecule type" value="Genomic_DNA"/>
</dbReference>
<reference evidence="4" key="5">
    <citation type="journal article" date="2015" name="Proc. Natl. Acad. Sci. U.S.A.">
        <title>The opportunistic marine pathogen Vibrio parahaemolyticus becomes virulent by acquiring a plasmid that expresses a deadly toxin.</title>
        <authorList>
            <person name="Lee C.T."/>
            <person name="Chen I.T."/>
            <person name="Yang Y.T."/>
            <person name="Ko T.P."/>
            <person name="Huang Y.T."/>
            <person name="Huang J.Y."/>
            <person name="Huang M.F."/>
            <person name="Lin S.J."/>
            <person name="Chen C.Y."/>
            <person name="Lin S.S."/>
            <person name="Lightner D.V."/>
            <person name="Wang H.C."/>
            <person name="Wang A.H."/>
            <person name="Wang H.C."/>
            <person name="Hor L.I."/>
            <person name="Lo C.F."/>
        </authorList>
    </citation>
    <scope>NUCLEOTIDE SEQUENCE</scope>
    <source>
        <strain evidence="4">3HP</strain>
        <plasmid evidence="4">pVA1</plasmid>
    </source>
</reference>
<feature type="compositionally biased region" description="Basic and acidic residues" evidence="1">
    <location>
        <begin position="1"/>
        <end position="16"/>
    </location>
</feature>
<dbReference type="EMBL" id="AB972427">
    <property type="protein sequence ID" value="BAQ19296.1"/>
    <property type="molecule type" value="Genomic_DNA"/>
</dbReference>
<dbReference type="EMBL" id="CP034304">
    <property type="protein sequence ID" value="QHH13410.1"/>
    <property type="molecule type" value="Genomic_DNA"/>
</dbReference>
<dbReference type="PATRIC" id="fig|670.381.peg.5664"/>
<evidence type="ECO:0000313" key="8">
    <source>
        <dbReference type="Proteomes" id="UP000464718"/>
    </source>
</evidence>
<dbReference type="SMR" id="A0A085YLC0"/>
<feature type="region of interest" description="Disordered" evidence="1">
    <location>
        <begin position="1"/>
        <end position="31"/>
    </location>
</feature>
<reference evidence="6" key="8">
    <citation type="submission" date="2019-12" db="EMBL/GenBank/DDBJ databases">
        <authorList>
            <consortium name="NCBI Pathogen Detection Project"/>
        </authorList>
    </citation>
    <scope>NUCLEOTIDE SEQUENCE</scope>
    <source>
        <strain evidence="6">1930</strain>
    </source>
</reference>
<keyword evidence="3" id="KW-0614">Plasmid</keyword>
<geneLocation type="plasmid" evidence="4">
    <name>pVA1</name>
</geneLocation>
<reference evidence="6" key="6">
    <citation type="journal article" date="2018" name="Genome Biol.">
        <title>SKESA: strategic k-mer extension for scrupulous assemblies.</title>
        <authorList>
            <person name="Souvorov A."/>
            <person name="Agarwala R."/>
            <person name="Lipman D.J."/>
        </authorList>
    </citation>
    <scope>NUCLEOTIDE SEQUENCE</scope>
    <source>
        <strain evidence="6">1930</strain>
    </source>
</reference>
<dbReference type="Proteomes" id="UP000856022">
    <property type="component" value="Unassembled WGS sequence"/>
</dbReference>
<evidence type="ECO:0000256" key="1">
    <source>
        <dbReference type="SAM" id="MobiDB-lite"/>
    </source>
</evidence>
<dbReference type="RefSeq" id="WP_023622799.1">
    <property type="nucleotide sequence ID" value="NC_025152.1"/>
</dbReference>
<dbReference type="EMBL" id="KM067908">
    <property type="protein sequence ID" value="AIL49948.1"/>
    <property type="molecule type" value="Genomic_DNA"/>
</dbReference>
<dbReference type="EMBL" id="KP324996">
    <property type="protein sequence ID" value="AKC05671.1"/>
    <property type="molecule type" value="Genomic_DNA"/>
</dbReference>
<dbReference type="AlphaFoldDB" id="A0A085YLC0"/>
<evidence type="ECO:0000313" key="4">
    <source>
        <dbReference type="EMBL" id="AKC05671.1"/>
    </source>
</evidence>
<dbReference type="Pfam" id="PF21510">
    <property type="entry name" value="PirA-like"/>
    <property type="match status" value="1"/>
</dbReference>
<protein>
    <submittedName>
        <fullName evidence="3 5">PirA</fullName>
    </submittedName>
    <submittedName>
        <fullName evidence="2">Putative VP19 protein</fullName>
    </submittedName>
</protein>
<name>A0A085YLC0_VIBPH</name>
<geneLocation type="plasmid" evidence="3">
    <name>pVPA3-1</name>
</geneLocation>
<evidence type="ECO:0000313" key="2">
    <source>
        <dbReference type="EMBL" id="AII01180.1"/>
    </source>
</evidence>
<accession>A0A085YLC0</accession>
<reference evidence="3" key="4">
    <citation type="journal article" date="2015" name="Dis. Aquat. Organ.">
        <title>Photorhabdus insect-related (Pir) toxin-like genes in a plasmid of Vibrio parahaemolyticus, the causative agent of acute hepatopancreatic necrosis disease (AHPND) of shrimp.</title>
        <authorList>
            <person name="Han J.E."/>
            <person name="Tang K.F."/>
            <person name="Tran L.H."/>
            <person name="Lightner D.V."/>
        </authorList>
    </citation>
    <scope>NUCLEOTIDE SEQUENCE</scope>
    <source>
        <strain evidence="3">13-028/A3</strain>
        <plasmid evidence="3">pVPA3-1</plasmid>
    </source>
</reference>
<evidence type="ECO:0000313" key="3">
    <source>
        <dbReference type="EMBL" id="AIL49948.1"/>
    </source>
</evidence>
<sequence>MSNNIKHETDYSHDWTVEPNGGVTEVDSKHTPIIPEVGRSVDIENTGRGELTIQYQWGAPFMAGGWKVAKSHVVQRDETYHLQRPDNAFYHQRIVVINNGASRGFCTIYYH</sequence>
<reference evidence="5" key="2">
    <citation type="submission" date="2014-07" db="EMBL/GenBank/DDBJ databases">
        <title>Development of PCR Diagnosis method for Acute Hepatopancreatic Necrosis Disease (AHPND) strain of Vibrio parahaemolyticus.</title>
        <authorList>
            <person name="Tinwongger S."/>
            <person name="Proespraiwong P."/>
            <person name="Kongkumnerd J."/>
            <person name="Thawonsuwan J."/>
            <person name="Sriwanayos P."/>
            <person name="Chaweepack T."/>
            <person name="Mavichak R."/>
            <person name="Unajak S."/>
            <person name="Nozaki R."/>
            <person name="Kondo H."/>
            <person name="Hirono I."/>
        </authorList>
    </citation>
    <scope>NUCLEOTIDE SEQUENCE</scope>
</reference>
<dbReference type="InterPro" id="IPR048982">
    <property type="entry name" value="PirA-like"/>
</dbReference>
<reference evidence="2" key="1">
    <citation type="submission" date="2014-06" db="EMBL/GenBank/DDBJ databases">
        <title>Time-saving and specific methods with high sensitivity detect acute hepatopancreatic necrosis disease (AHPND) in China.</title>
        <authorList>
            <person name="Wang H.L."/>
            <person name="Wang Y.J."/>
            <person name="Yang H.L."/>
            <person name="Wang N."/>
            <person name="Huang J."/>
        </authorList>
    </citation>
    <scope>NUCLEOTIDE SEQUENCE</scope>
    <source>
        <strain evidence="2">20130629002S01</strain>
    </source>
</reference>
<reference evidence="7 8" key="7">
    <citation type="submission" date="2018-12" db="EMBL/GenBank/DDBJ databases">
        <title>Genomic insights into the evolutionary origins and pathogenicity of five Vibrio parahaemolyticus strains isolated from the shrimp with acute hepatopancreatic necrosis disease (AHPND).</title>
        <authorList>
            <person name="Yang Q."/>
            <person name="Dong X."/>
            <person name="Xie G."/>
            <person name="Fu S."/>
            <person name="Zou P."/>
            <person name="Sun J."/>
            <person name="Wang Y."/>
            <person name="Huang J."/>
        </authorList>
    </citation>
    <scope>NUCLEOTIDE SEQUENCE [LARGE SCALE GENOMIC DNA]</scope>
    <source>
        <strain evidence="7 8">20160303005-1</strain>
        <plasmid evidence="7">pVPSD2016-5</plasmid>
        <plasmid evidence="8">pvpsd2016-5</plasmid>
    </source>
</reference>
<dbReference type="Proteomes" id="UP000464718">
    <property type="component" value="Plasmid pvpsd2016-5"/>
</dbReference>